<protein>
    <submittedName>
        <fullName evidence="2">Uncharacterized protein</fullName>
    </submittedName>
</protein>
<evidence type="ECO:0000313" key="2">
    <source>
        <dbReference type="EMBL" id="KAI1876589.1"/>
    </source>
</evidence>
<feature type="region of interest" description="Disordered" evidence="1">
    <location>
        <begin position="340"/>
        <end position="362"/>
    </location>
</feature>
<sequence length="362" mass="39634">MPSRHSKAKHSKSSHQGQRRGPDEEHQAYRTAYQVEGDYENYDTATPRAYVELPDLSTLRIEDNQEYGSPAAPNISNQNDEYTSSTHYNSINYPDYSQHSEVTPQIYGAEWDGADDHGSHQVSQCPGSDVADDKCEESEDRDTIYGVDAYSESLDQRDALKQSRHSRKERGKGKGKGKEVVNDEPTFQNPEDYYAEGSGVATGYNTSVPPVDYGDDGSHPNSGDDHWGNAGQIASIIDTAASQGPLLNKSTQMTGGIDQTSGYDEDEFQQARLESLAAYYGDRQGEPSTAQYPPYEGYANLPATGHASSANFPIQQPQVSTQLPYPEETSLATGYVIPSITEKPKAKDPREEGSSLLIVPGS</sequence>
<gene>
    <name evidence="2" type="ORF">JX265_004115</name>
</gene>
<evidence type="ECO:0000256" key="1">
    <source>
        <dbReference type="SAM" id="MobiDB-lite"/>
    </source>
</evidence>
<comment type="caution">
    <text evidence="2">The sequence shown here is derived from an EMBL/GenBank/DDBJ whole genome shotgun (WGS) entry which is preliminary data.</text>
</comment>
<keyword evidence="3" id="KW-1185">Reference proteome</keyword>
<feature type="compositionally biased region" description="Basic residues" evidence="1">
    <location>
        <begin position="1"/>
        <end position="13"/>
    </location>
</feature>
<evidence type="ECO:0000313" key="3">
    <source>
        <dbReference type="Proteomes" id="UP000829685"/>
    </source>
</evidence>
<feature type="compositionally biased region" description="Basic and acidic residues" evidence="1">
    <location>
        <begin position="342"/>
        <end position="353"/>
    </location>
</feature>
<feature type="compositionally biased region" description="Basic residues" evidence="1">
    <location>
        <begin position="162"/>
        <end position="175"/>
    </location>
</feature>
<feature type="region of interest" description="Disordered" evidence="1">
    <location>
        <begin position="109"/>
        <end position="229"/>
    </location>
</feature>
<name>A0A9P9WRU4_9PEZI</name>
<accession>A0A9P9WRU4</accession>
<reference evidence="2" key="1">
    <citation type="submission" date="2021-03" db="EMBL/GenBank/DDBJ databases">
        <title>Revisited historic fungal species revealed as producer of novel bioactive compounds through whole genome sequencing and comparative genomics.</title>
        <authorList>
            <person name="Vignolle G.A."/>
            <person name="Hochenegger N."/>
            <person name="Mach R.L."/>
            <person name="Mach-Aigner A.R."/>
            <person name="Javad Rahimi M."/>
            <person name="Salim K.A."/>
            <person name="Chan C.M."/>
            <person name="Lim L.B.L."/>
            <person name="Cai F."/>
            <person name="Druzhinina I.S."/>
            <person name="U'Ren J.M."/>
            <person name="Derntl C."/>
        </authorList>
    </citation>
    <scope>NUCLEOTIDE SEQUENCE</scope>
    <source>
        <strain evidence="2">TUCIM 5799</strain>
    </source>
</reference>
<feature type="compositionally biased region" description="Polar residues" evidence="1">
    <location>
        <begin position="74"/>
        <end position="97"/>
    </location>
</feature>
<dbReference type="Proteomes" id="UP000829685">
    <property type="component" value="Unassembled WGS sequence"/>
</dbReference>
<proteinExistence type="predicted"/>
<feature type="region of interest" description="Disordered" evidence="1">
    <location>
        <begin position="1"/>
        <end position="41"/>
    </location>
</feature>
<organism evidence="2 3">
    <name type="scientific">Neoarthrinium moseri</name>
    <dbReference type="NCBI Taxonomy" id="1658444"/>
    <lineage>
        <taxon>Eukaryota</taxon>
        <taxon>Fungi</taxon>
        <taxon>Dikarya</taxon>
        <taxon>Ascomycota</taxon>
        <taxon>Pezizomycotina</taxon>
        <taxon>Sordariomycetes</taxon>
        <taxon>Xylariomycetidae</taxon>
        <taxon>Amphisphaeriales</taxon>
        <taxon>Apiosporaceae</taxon>
        <taxon>Neoarthrinium</taxon>
    </lineage>
</organism>
<dbReference type="AlphaFoldDB" id="A0A9P9WRU4"/>
<feature type="compositionally biased region" description="Basic and acidic residues" evidence="1">
    <location>
        <begin position="216"/>
        <end position="227"/>
    </location>
</feature>
<feature type="region of interest" description="Disordered" evidence="1">
    <location>
        <begin position="61"/>
        <end position="97"/>
    </location>
</feature>
<dbReference type="EMBL" id="JAFIMR010000007">
    <property type="protein sequence ID" value="KAI1876589.1"/>
    <property type="molecule type" value="Genomic_DNA"/>
</dbReference>